<dbReference type="InterPro" id="IPR019775">
    <property type="entry name" value="WD40_repeat_CS"/>
</dbReference>
<name>A0A4Q2DKG4_9AGAR</name>
<evidence type="ECO:0000256" key="3">
    <source>
        <dbReference type="PROSITE-ProRule" id="PRU00221"/>
    </source>
</evidence>
<protein>
    <submittedName>
        <fullName evidence="5">Uncharacterized protein</fullName>
    </submittedName>
</protein>
<evidence type="ECO:0000256" key="1">
    <source>
        <dbReference type="ARBA" id="ARBA00022574"/>
    </source>
</evidence>
<organism evidence="5 6">
    <name type="scientific">Candolleomyces aberdarensis</name>
    <dbReference type="NCBI Taxonomy" id="2316362"/>
    <lineage>
        <taxon>Eukaryota</taxon>
        <taxon>Fungi</taxon>
        <taxon>Dikarya</taxon>
        <taxon>Basidiomycota</taxon>
        <taxon>Agaricomycotina</taxon>
        <taxon>Agaricomycetes</taxon>
        <taxon>Agaricomycetidae</taxon>
        <taxon>Agaricales</taxon>
        <taxon>Agaricineae</taxon>
        <taxon>Psathyrellaceae</taxon>
        <taxon>Candolleomyces</taxon>
    </lineage>
</organism>
<accession>A0A4Q2DKG4</accession>
<dbReference type="AlphaFoldDB" id="A0A4Q2DKG4"/>
<dbReference type="InterPro" id="IPR001680">
    <property type="entry name" value="WD40_rpt"/>
</dbReference>
<keyword evidence="1 3" id="KW-0853">WD repeat</keyword>
<feature type="repeat" description="WD" evidence="3">
    <location>
        <begin position="230"/>
        <end position="264"/>
    </location>
</feature>
<dbReference type="Gene3D" id="2.130.10.10">
    <property type="entry name" value="YVTN repeat-like/Quinoprotein amine dehydrogenase"/>
    <property type="match status" value="3"/>
</dbReference>
<feature type="repeat" description="WD" evidence="3">
    <location>
        <begin position="478"/>
        <end position="519"/>
    </location>
</feature>
<dbReference type="PROSITE" id="PS50082">
    <property type="entry name" value="WD_REPEATS_2"/>
    <property type="match status" value="6"/>
</dbReference>
<feature type="repeat" description="WD" evidence="3">
    <location>
        <begin position="353"/>
        <end position="394"/>
    </location>
</feature>
<evidence type="ECO:0000256" key="2">
    <source>
        <dbReference type="ARBA" id="ARBA00022737"/>
    </source>
</evidence>
<dbReference type="PRINTS" id="PR00320">
    <property type="entry name" value="GPROTEINBRPT"/>
</dbReference>
<reference evidence="5 6" key="1">
    <citation type="submission" date="2019-01" db="EMBL/GenBank/DDBJ databases">
        <title>Draft genome sequence of Psathyrella aberdarensis IHI B618.</title>
        <authorList>
            <person name="Buettner E."/>
            <person name="Kellner H."/>
        </authorList>
    </citation>
    <scope>NUCLEOTIDE SEQUENCE [LARGE SCALE GENOMIC DNA]</scope>
    <source>
        <strain evidence="5 6">IHI B618</strain>
    </source>
</reference>
<keyword evidence="2" id="KW-0677">Repeat</keyword>
<dbReference type="CDD" id="cd00200">
    <property type="entry name" value="WD40"/>
    <property type="match status" value="1"/>
</dbReference>
<evidence type="ECO:0000313" key="6">
    <source>
        <dbReference type="Proteomes" id="UP000290288"/>
    </source>
</evidence>
<dbReference type="InterPro" id="IPR036322">
    <property type="entry name" value="WD40_repeat_dom_sf"/>
</dbReference>
<feature type="repeat" description="WD" evidence="3">
    <location>
        <begin position="405"/>
        <end position="439"/>
    </location>
</feature>
<dbReference type="PROSITE" id="PS50294">
    <property type="entry name" value="WD_REPEATS_REGION"/>
    <property type="match status" value="6"/>
</dbReference>
<dbReference type="STRING" id="2316362.A0A4Q2DKG4"/>
<dbReference type="EMBL" id="SDEE01000188">
    <property type="protein sequence ID" value="RXW19696.1"/>
    <property type="molecule type" value="Genomic_DNA"/>
</dbReference>
<dbReference type="Proteomes" id="UP000290288">
    <property type="component" value="Unassembled WGS sequence"/>
</dbReference>
<dbReference type="SMART" id="SM00320">
    <property type="entry name" value="WD40"/>
    <property type="match status" value="6"/>
</dbReference>
<dbReference type="PANTHER" id="PTHR44129">
    <property type="entry name" value="WD REPEAT-CONTAINING PROTEIN POP1"/>
    <property type="match status" value="1"/>
</dbReference>
<comment type="caution">
    <text evidence="5">The sequence shown here is derived from an EMBL/GenBank/DDBJ whole genome shotgun (WGS) entry which is preliminary data.</text>
</comment>
<feature type="region of interest" description="Disordered" evidence="4">
    <location>
        <begin position="54"/>
        <end position="103"/>
    </location>
</feature>
<dbReference type="OrthoDB" id="17410at2759"/>
<dbReference type="PROSITE" id="PS00678">
    <property type="entry name" value="WD_REPEATS_1"/>
    <property type="match status" value="5"/>
</dbReference>
<dbReference type="InterPro" id="IPR050349">
    <property type="entry name" value="WD_LIS1/nudF_dynein_reg"/>
</dbReference>
<dbReference type="InterPro" id="IPR020472">
    <property type="entry name" value="WD40_PAC1"/>
</dbReference>
<proteinExistence type="predicted"/>
<dbReference type="Pfam" id="PF00400">
    <property type="entry name" value="WD40"/>
    <property type="match status" value="6"/>
</dbReference>
<feature type="repeat" description="WD" evidence="3">
    <location>
        <begin position="534"/>
        <end position="575"/>
    </location>
</feature>
<keyword evidence="6" id="KW-1185">Reference proteome</keyword>
<feature type="repeat" description="WD" evidence="3">
    <location>
        <begin position="265"/>
        <end position="298"/>
    </location>
</feature>
<sequence>MDKDSSRKHKRRGASSAPDINHINGHIGQGPTPVHIDHTHYGYYPPAALNQPTVSSVPGLGPDPSMPQIRRGLSPQPHPFASDSNVKRSLALSTDKAPAPTNPPGALSGMYLADAPSSSSFYTADAGSPHGAGGSSNPDIEMGISTFDMDVDSPQSPEGSSAEMGAGSDIDMLTPNDSPMLPALITLRDRTFPDGKLLATGTNRSAHIYDTRTGSRIHSLRTSQQGDVYVRSVCFSPCGKWLATGGEDRVVRIWDIAKQDSKRTLDGHQQEINSVKFSEDGRLLVSGSSDGTARVWDVGAVLLPKRSLFSFNRKKKSKAEPMVLAVFGSGADDDTKEMHAAGVINSPGHHEQDRGQSKAITSIAISSDGQYVAAGCLDSNIYIWDLGQTSSSSEQRQPPVQVGCVKGHEKSVYSVSFSKGGQLLVSASLDKSVKVWDMEGLRKSALEPRSNLPRSSRLPTVPGGTVSRDLKPRCVKEFVAHEDYILSAAVSHDGCLIASGGRDLSVRIWDLEDPASLNDNDSVVTERKAAYVLPEAHENTIISVDFSPSGNMLATASGDHTVKIWTLHRFQKATISPLSR</sequence>
<evidence type="ECO:0000313" key="5">
    <source>
        <dbReference type="EMBL" id="RXW19696.1"/>
    </source>
</evidence>
<gene>
    <name evidence="5" type="ORF">EST38_g6171</name>
</gene>
<feature type="region of interest" description="Disordered" evidence="4">
    <location>
        <begin position="1"/>
        <end position="39"/>
    </location>
</feature>
<dbReference type="InterPro" id="IPR015943">
    <property type="entry name" value="WD40/YVTN_repeat-like_dom_sf"/>
</dbReference>
<dbReference type="SUPFAM" id="SSF50978">
    <property type="entry name" value="WD40 repeat-like"/>
    <property type="match status" value="1"/>
</dbReference>
<evidence type="ECO:0000256" key="4">
    <source>
        <dbReference type="SAM" id="MobiDB-lite"/>
    </source>
</evidence>
<feature type="compositionally biased region" description="Basic residues" evidence="4">
    <location>
        <begin position="1"/>
        <end position="13"/>
    </location>
</feature>